<protein>
    <submittedName>
        <fullName evidence="1">Uncharacterized protein</fullName>
    </submittedName>
</protein>
<sequence length="265" mass="31365">MEKAYYITYLTDLSKDFSSIGRLYVGDAYCDKNFLSELEDGAVIDFLKSSQKDITLVTPMASELLFEEIVGKIEYFILNFDSEIVVNDYWILEYLIERGHQKIIWWTMMSWQDKDPSLAIFENSNLHSRLAIDNNCYKKYFMEIGITQIEIFNVQQWVGITNLNEIKINLNYPNIIFSATRYCPAKIIKDSWGIPHIPESCEWCRKTVSCAGKFDLYMIDKKNQHDRRLDNHYYWNRQIYKNETLPENLKISRLIFNHDLLPNGL</sequence>
<proteinExistence type="predicted"/>
<reference evidence="1" key="1">
    <citation type="journal article" date="2012" name="Science">
        <title>Fermentation, hydrogen, and sulfur metabolism in multiple uncultivated bacterial phyla.</title>
        <authorList>
            <person name="Wrighton K.C."/>
            <person name="Thomas B.C."/>
            <person name="Sharon I."/>
            <person name="Miller C.S."/>
            <person name="Castelle C.J."/>
            <person name="VerBerkmoes N.C."/>
            <person name="Wilkins M.J."/>
            <person name="Hettich R.L."/>
            <person name="Lipton M.S."/>
            <person name="Williams K.H."/>
            <person name="Long P.E."/>
            <person name="Banfield J.F."/>
        </authorList>
    </citation>
    <scope>NUCLEOTIDE SEQUENCE [LARGE SCALE GENOMIC DNA]</scope>
</reference>
<evidence type="ECO:0000313" key="1">
    <source>
        <dbReference type="EMBL" id="EKE28969.1"/>
    </source>
</evidence>
<dbReference type="EMBL" id="AMFJ01000258">
    <property type="protein sequence ID" value="EKE28969.1"/>
    <property type="molecule type" value="Genomic_DNA"/>
</dbReference>
<gene>
    <name evidence="1" type="ORF">ACD_2C00258G0009</name>
</gene>
<accession>K2GF82</accession>
<comment type="caution">
    <text evidence="1">The sequence shown here is derived from an EMBL/GenBank/DDBJ whole genome shotgun (WGS) entry which is preliminary data.</text>
</comment>
<organism evidence="1">
    <name type="scientific">uncultured bacterium</name>
    <name type="common">gcode 4</name>
    <dbReference type="NCBI Taxonomy" id="1234023"/>
    <lineage>
        <taxon>Bacteria</taxon>
        <taxon>environmental samples</taxon>
    </lineage>
</organism>
<name>K2GF82_9BACT</name>
<dbReference type="AlphaFoldDB" id="K2GF82"/>